<dbReference type="GO" id="GO:0032259">
    <property type="term" value="P:methylation"/>
    <property type="evidence" value="ECO:0007669"/>
    <property type="project" value="UniProtKB-KW"/>
</dbReference>
<evidence type="ECO:0000313" key="1">
    <source>
        <dbReference type="EMBL" id="MBB3969769.1"/>
    </source>
</evidence>
<dbReference type="InterPro" id="IPR029063">
    <property type="entry name" value="SAM-dependent_MTases_sf"/>
</dbReference>
<keyword evidence="2" id="KW-0808">Transferase</keyword>
<organism evidence="2 3">
    <name type="scientific">Mucilaginibacter phyllosphaerae</name>
    <dbReference type="NCBI Taxonomy" id="1812349"/>
    <lineage>
        <taxon>Bacteria</taxon>
        <taxon>Pseudomonadati</taxon>
        <taxon>Bacteroidota</taxon>
        <taxon>Sphingobacteriia</taxon>
        <taxon>Sphingobacteriales</taxon>
        <taxon>Sphingobacteriaceae</taxon>
        <taxon>Mucilaginibacter</taxon>
    </lineage>
</organism>
<dbReference type="SUPFAM" id="SSF53335">
    <property type="entry name" value="S-adenosyl-L-methionine-dependent methyltransferases"/>
    <property type="match status" value="1"/>
</dbReference>
<proteinExistence type="predicted"/>
<dbReference type="OrthoDB" id="938855at2"/>
<keyword evidence="2" id="KW-0489">Methyltransferase</keyword>
<dbReference type="AlphaFoldDB" id="A0A4Y8A9M1"/>
<sequence>MSTFSSLLKVLINPSHLRALLSFNKKGYLNDIGWFKAFDTKSPVDQDGNPIPWVTYSFIDFVKTRLSKEHTVFEFGSGNSTYFYAKYASLVMSVEHDKEWFDKIEKSPAKPKNSELIYSELIRDGDYCRMPVKLGKKFDIIIVDGRDRVNCCKQGIEALTTNGVMVLDDSERDVYKEGVEFLLSKGFKHLLFSGISPGLFYRKSTSVFYKSDNCLGI</sequence>
<dbReference type="Proteomes" id="UP000297248">
    <property type="component" value="Unassembled WGS sequence"/>
</dbReference>
<name>A0A4Y8A9M1_9SPHI</name>
<dbReference type="Proteomes" id="UP000583101">
    <property type="component" value="Unassembled WGS sequence"/>
</dbReference>
<evidence type="ECO:0000313" key="4">
    <source>
        <dbReference type="Proteomes" id="UP000583101"/>
    </source>
</evidence>
<evidence type="ECO:0000313" key="2">
    <source>
        <dbReference type="EMBL" id="TEW65150.1"/>
    </source>
</evidence>
<reference evidence="2" key="2">
    <citation type="submission" date="2019-03" db="EMBL/GenBank/DDBJ databases">
        <authorList>
            <person name="Yan Y.-Q."/>
            <person name="Du Z.-J."/>
        </authorList>
    </citation>
    <scope>NUCLEOTIDE SEQUENCE</scope>
    <source>
        <strain evidence="2">PP-F2FG21</strain>
    </source>
</reference>
<evidence type="ECO:0000313" key="3">
    <source>
        <dbReference type="Proteomes" id="UP000297248"/>
    </source>
</evidence>
<accession>A0A4Y8A9M1</accession>
<reference evidence="2 3" key="1">
    <citation type="journal article" date="2016" name="Int. J. Syst. Evol. Microbiol.">
        <title>Proposal of Mucilaginibacter phyllosphaerae sp. nov. isolated from the phyllosphere of Galium album.</title>
        <authorList>
            <person name="Aydogan E.L."/>
            <person name="Busse H.J."/>
            <person name="Moser G."/>
            <person name="Muller C."/>
            <person name="Kampfer P."/>
            <person name="Glaeser S.P."/>
        </authorList>
    </citation>
    <scope>NUCLEOTIDE SEQUENCE [LARGE SCALE GENOMIC DNA]</scope>
    <source>
        <strain evidence="2 3">PP-F2FG21</strain>
    </source>
</reference>
<dbReference type="EMBL" id="JACIEG010000004">
    <property type="protein sequence ID" value="MBB3969769.1"/>
    <property type="molecule type" value="Genomic_DNA"/>
</dbReference>
<gene>
    <name evidence="2" type="ORF">E2R65_14640</name>
    <name evidence="1" type="ORF">GGR35_002382</name>
</gene>
<dbReference type="GO" id="GO:0008168">
    <property type="term" value="F:methyltransferase activity"/>
    <property type="evidence" value="ECO:0007669"/>
    <property type="project" value="UniProtKB-KW"/>
</dbReference>
<comment type="caution">
    <text evidence="2">The sequence shown here is derived from an EMBL/GenBank/DDBJ whole genome shotgun (WGS) entry which is preliminary data.</text>
</comment>
<dbReference type="EMBL" id="SNQG01000005">
    <property type="protein sequence ID" value="TEW65150.1"/>
    <property type="molecule type" value="Genomic_DNA"/>
</dbReference>
<dbReference type="RefSeq" id="WP_134337223.1">
    <property type="nucleotide sequence ID" value="NZ_BMCZ01000005.1"/>
</dbReference>
<reference evidence="1 4" key="3">
    <citation type="submission" date="2020-08" db="EMBL/GenBank/DDBJ databases">
        <title>Genomic Encyclopedia of Type Strains, Phase IV (KMG-IV): sequencing the most valuable type-strain genomes for metagenomic binning, comparative biology and taxonomic classification.</title>
        <authorList>
            <person name="Goeker M."/>
        </authorList>
    </citation>
    <scope>NUCLEOTIDE SEQUENCE [LARGE SCALE GENOMIC DNA]</scope>
    <source>
        <strain evidence="1 4">DSM 100995</strain>
    </source>
</reference>
<protein>
    <submittedName>
        <fullName evidence="2">FkbM family methyltransferase</fullName>
    </submittedName>
</protein>
<keyword evidence="4" id="KW-1185">Reference proteome</keyword>
<dbReference type="Gene3D" id="3.40.50.150">
    <property type="entry name" value="Vaccinia Virus protein VP39"/>
    <property type="match status" value="1"/>
</dbReference>